<dbReference type="CDD" id="cd00757">
    <property type="entry name" value="ThiF_MoeB_HesA_family"/>
    <property type="match status" value="1"/>
</dbReference>
<dbReference type="InterPro" id="IPR000594">
    <property type="entry name" value="ThiF_NAD_FAD-bd"/>
</dbReference>
<evidence type="ECO:0000313" key="3">
    <source>
        <dbReference type="EMBL" id="KXB03224.1"/>
    </source>
</evidence>
<dbReference type="FunFam" id="3.40.50.720:FF:000080">
    <property type="entry name" value="Thiazole biosynthesis adenylyltransferase ThiF"/>
    <property type="match status" value="1"/>
</dbReference>
<organism evidence="3 4">
    <name type="scientific">candidate division MSBL1 archaeon SCGC-AAA261F19</name>
    <dbReference type="NCBI Taxonomy" id="1698275"/>
    <lineage>
        <taxon>Archaea</taxon>
        <taxon>Methanobacteriati</taxon>
        <taxon>Methanobacteriota</taxon>
        <taxon>candidate division MSBL1</taxon>
    </lineage>
</organism>
<keyword evidence="4" id="KW-1185">Reference proteome</keyword>
<dbReference type="GO" id="GO:0016779">
    <property type="term" value="F:nucleotidyltransferase activity"/>
    <property type="evidence" value="ECO:0007669"/>
    <property type="project" value="UniProtKB-KW"/>
</dbReference>
<dbReference type="PANTHER" id="PTHR10953:SF102">
    <property type="entry name" value="ADENYLYLTRANSFERASE AND SULFURTRANSFERASE MOCS3"/>
    <property type="match status" value="1"/>
</dbReference>
<evidence type="ECO:0000259" key="2">
    <source>
        <dbReference type="Pfam" id="PF00899"/>
    </source>
</evidence>
<comment type="caution">
    <text evidence="3">The sequence shown here is derived from an EMBL/GenBank/DDBJ whole genome shotgun (WGS) entry which is preliminary data.</text>
</comment>
<gene>
    <name evidence="3" type="ORF">AKJ45_02155</name>
</gene>
<accession>A0A133V9W8</accession>
<dbReference type="Pfam" id="PF00899">
    <property type="entry name" value="ThiF"/>
    <property type="match status" value="1"/>
</dbReference>
<dbReference type="Gene3D" id="3.40.50.720">
    <property type="entry name" value="NAD(P)-binding Rossmann-like Domain"/>
    <property type="match status" value="1"/>
</dbReference>
<dbReference type="InterPro" id="IPR045886">
    <property type="entry name" value="ThiF/MoeB/HesA"/>
</dbReference>
<dbReference type="SUPFAM" id="SSF69572">
    <property type="entry name" value="Activating enzymes of the ubiquitin-like proteins"/>
    <property type="match status" value="1"/>
</dbReference>
<reference evidence="3 4" key="1">
    <citation type="journal article" date="2016" name="Sci. Rep.">
        <title>Metabolic traits of an uncultured archaeal lineage -MSBL1- from brine pools of the Red Sea.</title>
        <authorList>
            <person name="Mwirichia R."/>
            <person name="Alam I."/>
            <person name="Rashid M."/>
            <person name="Vinu M."/>
            <person name="Ba-Alawi W."/>
            <person name="Anthony Kamau A."/>
            <person name="Kamanda Ngugi D."/>
            <person name="Goker M."/>
            <person name="Klenk H.P."/>
            <person name="Bajic V."/>
            <person name="Stingl U."/>
        </authorList>
    </citation>
    <scope>NUCLEOTIDE SEQUENCE [LARGE SCALE GENOMIC DNA]</scope>
    <source>
        <strain evidence="3">SCGC-AAA261F19</strain>
    </source>
</reference>
<sequence length="247" mass="26806">MSYEENLTERDKIRYERQMMIGNFGIEGQKKLKSTTALIAGAGGLGSPLSIYLAVAGLGKLRIVDKDKVELSNLNRQILYGEEDINKAKAPVLEKALKKLNKDIEVESINCNITDDTIEELVGGCDLIADCMDNYPTRYVLNRASLEKEIPLFHAAVEGMNGQATTIVPGETPCLKCIVPNPPPSGKLPVFGATPGLLACIQAHEVTKHVVGIDASLKNKLLLVSGGTDFEKVEIHKNPECEECGSK</sequence>
<proteinExistence type="inferred from homology"/>
<dbReference type="AlphaFoldDB" id="A0A133V9W8"/>
<keyword evidence="3" id="KW-0548">Nucleotidyltransferase</keyword>
<comment type="similarity">
    <text evidence="1">Belongs to the HesA/MoeB/ThiF family.</text>
</comment>
<dbReference type="GO" id="GO:0008641">
    <property type="term" value="F:ubiquitin-like modifier activating enzyme activity"/>
    <property type="evidence" value="ECO:0007669"/>
    <property type="project" value="InterPro"/>
</dbReference>
<name>A0A133V9W8_9EURY</name>
<feature type="domain" description="THIF-type NAD/FAD binding fold" evidence="2">
    <location>
        <begin position="15"/>
        <end position="242"/>
    </location>
</feature>
<protein>
    <submittedName>
        <fullName evidence="3">Adenylyltransferase</fullName>
    </submittedName>
</protein>
<dbReference type="InterPro" id="IPR035985">
    <property type="entry name" value="Ubiquitin-activating_enz"/>
</dbReference>
<dbReference type="GO" id="GO:0005737">
    <property type="term" value="C:cytoplasm"/>
    <property type="evidence" value="ECO:0007669"/>
    <property type="project" value="TreeGrafter"/>
</dbReference>
<dbReference type="Proteomes" id="UP000070565">
    <property type="component" value="Unassembled WGS sequence"/>
</dbReference>
<evidence type="ECO:0000256" key="1">
    <source>
        <dbReference type="ARBA" id="ARBA00009919"/>
    </source>
</evidence>
<dbReference type="PANTHER" id="PTHR10953">
    <property type="entry name" value="UBIQUITIN-ACTIVATING ENZYME E1"/>
    <property type="match status" value="1"/>
</dbReference>
<dbReference type="PATRIC" id="fig|1698275.3.peg.302"/>
<dbReference type="GO" id="GO:0004792">
    <property type="term" value="F:thiosulfate-cyanide sulfurtransferase activity"/>
    <property type="evidence" value="ECO:0007669"/>
    <property type="project" value="TreeGrafter"/>
</dbReference>
<evidence type="ECO:0000313" key="4">
    <source>
        <dbReference type="Proteomes" id="UP000070565"/>
    </source>
</evidence>
<keyword evidence="3" id="KW-0808">Transferase</keyword>
<dbReference type="EMBL" id="LHXZ01000024">
    <property type="protein sequence ID" value="KXB03224.1"/>
    <property type="molecule type" value="Genomic_DNA"/>
</dbReference>